<sequence>MTDKDLDNKLTAAFDNVRADSAVKARIRKGLAGDIIMENKTISISNTDNNKVTGTAKVRRRGRIAAAAIAGVLAVGGGVYLLKDGYDRVDPGSSLSAAEDGTSPLGSYASIPDVAGMDAADAESVLREAGYTVTLRTQYDLTVPEGKAIGAELIEGTEDEVELLISAGKTKVKVPDVSGYESDAAESELKAAGFAVMLRSKYDDKVSEGQAIGTEPAAGTEFAADDMVTLYISKGPLDTQVKVPDVVGLTKERATNILEYNDLKVKVLEMPHDGDKGKVIDQSIEGDRRVDRDSEVTIYVSTGESDPVDLTVSLPMPEGLNGSYAVDVYKDGNVVYQKAILKGEAYAGRTIDLDISGKKTETLTVKIRSDETGKSVDYAVFNVNYDKKTAELAGRLDTEGLLAINSPKSETSNSNNNGEDDNIGISKSVDASSELTISLPVPEGLRGSYNVDVFKEGNPISYQHIANGASVAGGSITLDIYGKKIETLLVKITSEDTGKSVDYAVFNVNFVNKTAELVGRLDKDGLLAITPQK</sequence>
<dbReference type="HOGENOM" id="CLU_510791_0_0_9"/>
<dbReference type="Gene3D" id="3.30.10.20">
    <property type="match status" value="3"/>
</dbReference>
<feature type="domain" description="PASTA" evidence="3">
    <location>
        <begin position="168"/>
        <end position="234"/>
    </location>
</feature>
<gene>
    <name evidence="4" type="ordered locus">Rumal_2822</name>
</gene>
<reference evidence="4 5" key="1">
    <citation type="journal article" date="2011" name="J. Bacteriol.">
        <title>Complete genome of the cellulolytic ruminal bacterium Ruminococcus albus 7.</title>
        <authorList>
            <person name="Suen G."/>
            <person name="Stevenson D.M."/>
            <person name="Bruce D.C."/>
            <person name="Chertkov O."/>
            <person name="Copeland A."/>
            <person name="Cheng J.F."/>
            <person name="Detter C."/>
            <person name="Detter J.C."/>
            <person name="Goodwin L.A."/>
            <person name="Han C.S."/>
            <person name="Hauser L.J."/>
            <person name="Ivanova N.N."/>
            <person name="Kyrpides N.C."/>
            <person name="Land M.L."/>
            <person name="Lapidus A."/>
            <person name="Lucas S."/>
            <person name="Ovchinnikova G."/>
            <person name="Pitluck S."/>
            <person name="Tapia R."/>
            <person name="Woyke T."/>
            <person name="Boyum J."/>
            <person name="Mead D."/>
            <person name="Weimer P.J."/>
        </authorList>
    </citation>
    <scope>NUCLEOTIDE SEQUENCE [LARGE SCALE GENOMIC DNA]</scope>
    <source>
        <strain evidence="5">ATCC 27210 / DSM 20455 / JCM 14654 / NCDO 2250 / 7</strain>
    </source>
</reference>
<keyword evidence="2" id="KW-0812">Transmembrane</keyword>
<dbReference type="AlphaFoldDB" id="E6UI04"/>
<feature type="region of interest" description="Disordered" evidence="1">
    <location>
        <begin position="405"/>
        <end position="425"/>
    </location>
</feature>
<keyword evidence="2" id="KW-1133">Transmembrane helix</keyword>
<evidence type="ECO:0000256" key="1">
    <source>
        <dbReference type="SAM" id="MobiDB-lite"/>
    </source>
</evidence>
<feature type="domain" description="PASTA" evidence="3">
    <location>
        <begin position="238"/>
        <end position="302"/>
    </location>
</feature>
<dbReference type="InterPro" id="IPR005543">
    <property type="entry name" value="PASTA_dom"/>
</dbReference>
<name>E6UI04_RUMA7</name>
<dbReference type="PROSITE" id="PS51178">
    <property type="entry name" value="PASTA"/>
    <property type="match status" value="3"/>
</dbReference>
<dbReference type="Pfam" id="PF03793">
    <property type="entry name" value="PASTA"/>
    <property type="match status" value="3"/>
</dbReference>
<dbReference type="SMART" id="SM00740">
    <property type="entry name" value="PASTA"/>
    <property type="match status" value="3"/>
</dbReference>
<dbReference type="eggNOG" id="COG2815">
    <property type="taxonomic scope" value="Bacteria"/>
</dbReference>
<dbReference type="STRING" id="697329.Rumal_2822"/>
<evidence type="ECO:0000313" key="4">
    <source>
        <dbReference type="EMBL" id="ADU23291.1"/>
    </source>
</evidence>
<dbReference type="Proteomes" id="UP000006919">
    <property type="component" value="Chromosome"/>
</dbReference>
<evidence type="ECO:0000256" key="2">
    <source>
        <dbReference type="SAM" id="Phobius"/>
    </source>
</evidence>
<keyword evidence="2" id="KW-0472">Membrane</keyword>
<evidence type="ECO:0000259" key="3">
    <source>
        <dbReference type="PROSITE" id="PS51178"/>
    </source>
</evidence>
<protein>
    <submittedName>
        <fullName evidence="4">PASTA domain containing protein</fullName>
    </submittedName>
</protein>
<dbReference type="SUPFAM" id="SSF54184">
    <property type="entry name" value="Penicillin-binding protein 2x (pbp-2x), c-terminal domain"/>
    <property type="match status" value="1"/>
</dbReference>
<dbReference type="CDD" id="cd06577">
    <property type="entry name" value="PASTA_pknB"/>
    <property type="match status" value="3"/>
</dbReference>
<dbReference type="RefSeq" id="WP_013499406.1">
    <property type="nucleotide sequence ID" value="NC_014833.1"/>
</dbReference>
<dbReference type="KEGG" id="ral:Rumal_2822"/>
<organism evidence="4 5">
    <name type="scientific">Ruminococcus albus (strain ATCC 27210 / DSM 20455 / JCM 14654 / NCDO 2250 / 7)</name>
    <dbReference type="NCBI Taxonomy" id="697329"/>
    <lineage>
        <taxon>Bacteria</taxon>
        <taxon>Bacillati</taxon>
        <taxon>Bacillota</taxon>
        <taxon>Clostridia</taxon>
        <taxon>Eubacteriales</taxon>
        <taxon>Oscillospiraceae</taxon>
        <taxon>Ruminococcus</taxon>
    </lineage>
</organism>
<evidence type="ECO:0000313" key="5">
    <source>
        <dbReference type="Proteomes" id="UP000006919"/>
    </source>
</evidence>
<dbReference type="EMBL" id="CP002403">
    <property type="protein sequence ID" value="ADU23291.1"/>
    <property type="molecule type" value="Genomic_DNA"/>
</dbReference>
<feature type="compositionally biased region" description="Polar residues" evidence="1">
    <location>
        <begin position="406"/>
        <end position="417"/>
    </location>
</feature>
<proteinExistence type="predicted"/>
<feature type="transmembrane region" description="Helical" evidence="2">
    <location>
        <begin position="64"/>
        <end position="82"/>
    </location>
</feature>
<accession>E6UI04</accession>
<feature type="domain" description="PASTA" evidence="3">
    <location>
        <begin position="101"/>
        <end position="167"/>
    </location>
</feature>